<dbReference type="GO" id="GO:0046872">
    <property type="term" value="F:metal ion binding"/>
    <property type="evidence" value="ECO:0007669"/>
    <property type="project" value="UniProtKB-KW"/>
</dbReference>
<gene>
    <name evidence="6" type="ORF">BE04_33005</name>
</gene>
<evidence type="ECO:0000256" key="5">
    <source>
        <dbReference type="PIRSR" id="PIRSR604294-1"/>
    </source>
</evidence>
<feature type="binding site" evidence="5">
    <location>
        <position position="224"/>
    </location>
    <ligand>
        <name>Fe cation</name>
        <dbReference type="ChEBI" id="CHEBI:24875"/>
        <note>catalytic</note>
    </ligand>
</feature>
<feature type="binding site" evidence="5">
    <location>
        <position position="272"/>
    </location>
    <ligand>
        <name>Fe cation</name>
        <dbReference type="ChEBI" id="CHEBI:24875"/>
        <note>catalytic</note>
    </ligand>
</feature>
<dbReference type="PANTHER" id="PTHR10543">
    <property type="entry name" value="BETA-CAROTENE DIOXYGENASE"/>
    <property type="match status" value="1"/>
</dbReference>
<reference evidence="6 7" key="1">
    <citation type="submission" date="2014-02" db="EMBL/GenBank/DDBJ databases">
        <title>The small core and large imbalanced accessory genome model reveals a collaborative survival strategy of Sorangium cellulosum strains in nature.</title>
        <authorList>
            <person name="Han K."/>
            <person name="Peng R."/>
            <person name="Blom J."/>
            <person name="Li Y.-Z."/>
        </authorList>
    </citation>
    <scope>NUCLEOTIDE SEQUENCE [LARGE SCALE GENOMIC DNA]</scope>
    <source>
        <strain evidence="6 7">So0157-18</strain>
    </source>
</reference>
<protein>
    <submittedName>
        <fullName evidence="6">Uncharacterized protein</fullName>
    </submittedName>
</protein>
<dbReference type="Proteomes" id="UP000075604">
    <property type="component" value="Unassembled WGS sequence"/>
</dbReference>
<evidence type="ECO:0000256" key="3">
    <source>
        <dbReference type="ARBA" id="ARBA00023002"/>
    </source>
</evidence>
<dbReference type="InterPro" id="IPR004294">
    <property type="entry name" value="Carotenoid_Oase"/>
</dbReference>
<keyword evidence="2 5" id="KW-0479">Metal-binding</keyword>
<organism evidence="6 7">
    <name type="scientific">Sorangium cellulosum</name>
    <name type="common">Polyangium cellulosum</name>
    <dbReference type="NCBI Taxonomy" id="56"/>
    <lineage>
        <taxon>Bacteria</taxon>
        <taxon>Pseudomonadati</taxon>
        <taxon>Myxococcota</taxon>
        <taxon>Polyangia</taxon>
        <taxon>Polyangiales</taxon>
        <taxon>Polyangiaceae</taxon>
        <taxon>Sorangium</taxon>
    </lineage>
</organism>
<keyword evidence="3" id="KW-0560">Oxidoreductase</keyword>
<evidence type="ECO:0000256" key="4">
    <source>
        <dbReference type="ARBA" id="ARBA00023004"/>
    </source>
</evidence>
<dbReference type="EMBL" id="JELX01000893">
    <property type="protein sequence ID" value="KYF60474.1"/>
    <property type="molecule type" value="Genomic_DNA"/>
</dbReference>
<comment type="caution">
    <text evidence="6">The sequence shown here is derived from an EMBL/GenBank/DDBJ whole genome shotgun (WGS) entry which is preliminary data.</text>
</comment>
<evidence type="ECO:0000256" key="1">
    <source>
        <dbReference type="ARBA" id="ARBA00006787"/>
    </source>
</evidence>
<feature type="binding site" evidence="5">
    <location>
        <position position="335"/>
    </location>
    <ligand>
        <name>Fe cation</name>
        <dbReference type="ChEBI" id="CHEBI:24875"/>
        <note>catalytic</note>
    </ligand>
</feature>
<sequence length="523" mass="58546">MLYRACVIALSRILSTLGRAPRAPEKTLQNPFLEGNYAPFRSETECASLELVSGEVPAALAGALYRIGPAPRFEPLDPVLYHWFEGDGMVDAFRFEGGRAAHRRRWVRTDKLRWEEQAGRALFGGLRGFGRRTSADGWKALGFTPSELIELRVRGLLGLPPREDQVRRIMRAQDRSNTNVLRLAGRLLTLVENSAAHEIDPETLATRGRFTFGGVLEARRMVAHPKVDPETGDIYTFGASLRPPHLTYYAFSADGSLRFSRDIDVPFPAMMHDFGATATRAIFYHLPATMRYENFKTSNPVRWEPSEGARLIVVPRDEPGAPARTVDLPACFVFHTMNAFDDGGSVVLDVVRYPRLPLFDLGGENPNPPLTENPEGRLTRLRIDPDKGAVSEILLDEAPAEFPIVDPRFAARPYRYGWMVCRRGDSDGRGHHNAIALVDHAERRTRYHELGRSSFTSEPVFVPRGEGAPEGEGWLLAVVYRAETDRSDLLVLDALDIEREPVAVLRCPHRIPYGFHGSWVARG</sequence>
<name>A0A150PXN7_SORCE</name>
<proteinExistence type="inferred from homology"/>
<keyword evidence="4 5" id="KW-0408">Iron</keyword>
<dbReference type="AlphaFoldDB" id="A0A150PXN7"/>
<evidence type="ECO:0000313" key="6">
    <source>
        <dbReference type="EMBL" id="KYF60474.1"/>
    </source>
</evidence>
<evidence type="ECO:0000313" key="7">
    <source>
        <dbReference type="Proteomes" id="UP000075604"/>
    </source>
</evidence>
<dbReference type="Pfam" id="PF03055">
    <property type="entry name" value="RPE65"/>
    <property type="match status" value="1"/>
</dbReference>
<comment type="similarity">
    <text evidence="1">Belongs to the carotenoid oxygenase family.</text>
</comment>
<accession>A0A150PXN7</accession>
<dbReference type="GO" id="GO:0016121">
    <property type="term" value="P:carotene catabolic process"/>
    <property type="evidence" value="ECO:0007669"/>
    <property type="project" value="TreeGrafter"/>
</dbReference>
<dbReference type="PANTHER" id="PTHR10543:SF89">
    <property type="entry name" value="CAROTENOID 9,10(9',10')-CLEAVAGE DIOXYGENASE 1"/>
    <property type="match status" value="1"/>
</dbReference>
<feature type="binding site" evidence="5">
    <location>
        <position position="516"/>
    </location>
    <ligand>
        <name>Fe cation</name>
        <dbReference type="ChEBI" id="CHEBI:24875"/>
        <note>catalytic</note>
    </ligand>
</feature>
<comment type="cofactor">
    <cofactor evidence="5">
        <name>Fe(2+)</name>
        <dbReference type="ChEBI" id="CHEBI:29033"/>
    </cofactor>
    <text evidence="5">Binds 1 Fe(2+) ion per subunit.</text>
</comment>
<dbReference type="GO" id="GO:0010436">
    <property type="term" value="F:carotenoid dioxygenase activity"/>
    <property type="evidence" value="ECO:0007669"/>
    <property type="project" value="TreeGrafter"/>
</dbReference>
<evidence type="ECO:0000256" key="2">
    <source>
        <dbReference type="ARBA" id="ARBA00022723"/>
    </source>
</evidence>